<protein>
    <submittedName>
        <fullName evidence="2">Uncharacterized protein</fullName>
    </submittedName>
</protein>
<dbReference type="EMBL" id="JBHSXH010000015">
    <property type="protein sequence ID" value="MFC6826620.1"/>
    <property type="molecule type" value="Genomic_DNA"/>
</dbReference>
<feature type="compositionally biased region" description="Low complexity" evidence="1">
    <location>
        <begin position="43"/>
        <end position="60"/>
    </location>
</feature>
<dbReference type="RefSeq" id="WP_379698495.1">
    <property type="nucleotide sequence ID" value="NZ_JBHSXH010000015.1"/>
</dbReference>
<dbReference type="PROSITE" id="PS51257">
    <property type="entry name" value="PROKAR_LIPOPROTEIN"/>
    <property type="match status" value="1"/>
</dbReference>
<evidence type="ECO:0000313" key="2">
    <source>
        <dbReference type="EMBL" id="MFC6826620.1"/>
    </source>
</evidence>
<feature type="compositionally biased region" description="Acidic residues" evidence="1">
    <location>
        <begin position="31"/>
        <end position="42"/>
    </location>
</feature>
<accession>A0ABD5U1M0</accession>
<keyword evidence="3" id="KW-1185">Reference proteome</keyword>
<gene>
    <name evidence="2" type="ORF">ACFQEV_16700</name>
</gene>
<comment type="caution">
    <text evidence="2">The sequence shown here is derived from an EMBL/GenBank/DDBJ whole genome shotgun (WGS) entry which is preliminary data.</text>
</comment>
<reference evidence="2 3" key="1">
    <citation type="journal article" date="2019" name="Int. J. Syst. Evol. Microbiol.">
        <title>The Global Catalogue of Microorganisms (GCM) 10K type strain sequencing project: providing services to taxonomists for standard genome sequencing and annotation.</title>
        <authorList>
            <consortium name="The Broad Institute Genomics Platform"/>
            <consortium name="The Broad Institute Genome Sequencing Center for Infectious Disease"/>
            <person name="Wu L."/>
            <person name="Ma J."/>
        </authorList>
    </citation>
    <scope>NUCLEOTIDE SEQUENCE [LARGE SCALE GENOMIC DNA]</scope>
    <source>
        <strain evidence="2 3">YIM 94188</strain>
    </source>
</reference>
<evidence type="ECO:0000313" key="3">
    <source>
        <dbReference type="Proteomes" id="UP001596408"/>
    </source>
</evidence>
<proteinExistence type="predicted"/>
<sequence>MNRRTVLAGTAMLLPLALAGCLGGSSGSDGETTDTEQTETEQTETGTETDATGTDELPTTGSGGGASGTHPRFTESSLTPLDECPSPGEASVAFDDEGVTVTGCIVGKNGCTVPSLEHLSYDGQEGLVTLVVAAVEERDDDEMCTEALENLGYEARVALDGTVPSAVVVVHDDVNGKREVAREER</sequence>
<name>A0ABD5U1M0_9EURY</name>
<feature type="region of interest" description="Disordered" evidence="1">
    <location>
        <begin position="24"/>
        <end position="92"/>
    </location>
</feature>
<dbReference type="AlphaFoldDB" id="A0ABD5U1M0"/>
<evidence type="ECO:0000256" key="1">
    <source>
        <dbReference type="SAM" id="MobiDB-lite"/>
    </source>
</evidence>
<dbReference type="Proteomes" id="UP001596408">
    <property type="component" value="Unassembled WGS sequence"/>
</dbReference>
<organism evidence="2 3">
    <name type="scientific">Halopelagius fulvigenes</name>
    <dbReference type="NCBI Taxonomy" id="1198324"/>
    <lineage>
        <taxon>Archaea</taxon>
        <taxon>Methanobacteriati</taxon>
        <taxon>Methanobacteriota</taxon>
        <taxon>Stenosarchaea group</taxon>
        <taxon>Halobacteria</taxon>
        <taxon>Halobacteriales</taxon>
        <taxon>Haloferacaceae</taxon>
    </lineage>
</organism>